<dbReference type="Pfam" id="PF00561">
    <property type="entry name" value="Abhydrolase_1"/>
    <property type="match status" value="1"/>
</dbReference>
<dbReference type="InterPro" id="IPR029058">
    <property type="entry name" value="AB_hydrolase_fold"/>
</dbReference>
<dbReference type="SUPFAM" id="SSF53474">
    <property type="entry name" value="alpha/beta-Hydrolases"/>
    <property type="match status" value="1"/>
</dbReference>
<dbReference type="InterPro" id="IPR051601">
    <property type="entry name" value="Serine_prot/Carboxylest_S33"/>
</dbReference>
<dbReference type="InterPro" id="IPR000073">
    <property type="entry name" value="AB_hydrolase_1"/>
</dbReference>
<dbReference type="PANTHER" id="PTHR43248:SF29">
    <property type="entry name" value="TRIPEPTIDYL AMINOPEPTIDASE"/>
    <property type="match status" value="1"/>
</dbReference>
<dbReference type="Gene3D" id="3.40.50.1820">
    <property type="entry name" value="alpha/beta hydrolase"/>
    <property type="match status" value="1"/>
</dbReference>
<feature type="domain" description="Peptidase S33 tripeptidyl aminopeptidase-like C-terminal" evidence="6">
    <location>
        <begin position="424"/>
        <end position="526"/>
    </location>
</feature>
<evidence type="ECO:0000256" key="4">
    <source>
        <dbReference type="SAM" id="SignalP"/>
    </source>
</evidence>
<gene>
    <name evidence="7" type="ORF">SAMN05660642_01635</name>
</gene>
<evidence type="ECO:0000256" key="1">
    <source>
        <dbReference type="ARBA" id="ARBA00010088"/>
    </source>
</evidence>
<feature type="signal peptide" evidence="4">
    <location>
        <begin position="1"/>
        <end position="36"/>
    </location>
</feature>
<keyword evidence="2 4" id="KW-0732">Signal</keyword>
<dbReference type="Pfam" id="PF08386">
    <property type="entry name" value="Abhydrolase_4"/>
    <property type="match status" value="1"/>
</dbReference>
<feature type="chain" id="PRO_5011438525" evidence="4">
    <location>
        <begin position="37"/>
        <end position="566"/>
    </location>
</feature>
<reference evidence="8" key="1">
    <citation type="submission" date="2016-10" db="EMBL/GenBank/DDBJ databases">
        <authorList>
            <person name="Varghese N."/>
            <person name="Submissions S."/>
        </authorList>
    </citation>
    <scope>NUCLEOTIDE SEQUENCE [LARGE SCALE GENOMIC DNA]</scope>
    <source>
        <strain evidence="8">DSM 45419</strain>
    </source>
</reference>
<organism evidence="7 8">
    <name type="scientific">Geodermatophilus siccatus</name>
    <dbReference type="NCBI Taxonomy" id="1137991"/>
    <lineage>
        <taxon>Bacteria</taxon>
        <taxon>Bacillati</taxon>
        <taxon>Actinomycetota</taxon>
        <taxon>Actinomycetes</taxon>
        <taxon>Geodermatophilales</taxon>
        <taxon>Geodermatophilaceae</taxon>
        <taxon>Geodermatophilus</taxon>
    </lineage>
</organism>
<feature type="domain" description="AB hydrolase-1" evidence="5">
    <location>
        <begin position="97"/>
        <end position="258"/>
    </location>
</feature>
<evidence type="ECO:0000313" key="7">
    <source>
        <dbReference type="EMBL" id="SDM09442.1"/>
    </source>
</evidence>
<evidence type="ECO:0000259" key="6">
    <source>
        <dbReference type="Pfam" id="PF08386"/>
    </source>
</evidence>
<name>A0A1G9QED9_9ACTN</name>
<evidence type="ECO:0000259" key="5">
    <source>
        <dbReference type="Pfam" id="PF00561"/>
    </source>
</evidence>
<dbReference type="PANTHER" id="PTHR43248">
    <property type="entry name" value="2-SUCCINYL-6-HYDROXY-2,4-CYCLOHEXADIENE-1-CARBOXYLATE SYNTHASE"/>
    <property type="match status" value="1"/>
</dbReference>
<keyword evidence="8" id="KW-1185">Reference proteome</keyword>
<comment type="similarity">
    <text evidence="1">Belongs to the peptidase S33 family.</text>
</comment>
<evidence type="ECO:0000256" key="3">
    <source>
        <dbReference type="ARBA" id="ARBA00022801"/>
    </source>
</evidence>
<evidence type="ECO:0000313" key="8">
    <source>
        <dbReference type="Proteomes" id="UP000198680"/>
    </source>
</evidence>
<dbReference type="AlphaFoldDB" id="A0A1G9QED9"/>
<dbReference type="OrthoDB" id="4006962at2"/>
<protein>
    <submittedName>
        <fullName evidence="7">Alpha/beta hydrolase fold</fullName>
    </submittedName>
</protein>
<dbReference type="EMBL" id="FNHE01000003">
    <property type="protein sequence ID" value="SDM09442.1"/>
    <property type="molecule type" value="Genomic_DNA"/>
</dbReference>
<dbReference type="Proteomes" id="UP000198680">
    <property type="component" value="Unassembled WGS sequence"/>
</dbReference>
<keyword evidence="3 7" id="KW-0378">Hydrolase</keyword>
<sequence>MTSSSWTGRQRRRVRAALATITAALSVTLLAPPAGATPSASPSAVATPTVSWSACRDGFQCATVPAPLDHGDPQGVQIGISVIRLPAGEPDQRIGSLLLNPGGPGGSGVDFARAVAQFMPLEVRARFDIVGFDPRGTNLSTPLRCFDTFEQAVAILPSFAYPDTPAEEEAKRVSDDDLGAACAKHGDAVLDHMSSADAARDMDLLREVLGDQQLTYWGVSYGSVLGQTYANLFPSRVRALVIDGVVDPIAWTTGHGEEALTTPIGTRIGSADGAARTLDEFFRLCDAAGPDCAFGGNASGRFAAMGERLRGHPATLTDPLTGDAFTVTYNDLIAMTLGVLYGPSIWSDYASFLAGLEQDLSPAVLGQRLAVIRSELGLPGAAQEEYPNVIEAPPGVACSDSVNPQSFAAWQSAAESAEARFGRFGRVWNWTWSPCRSWPSTAGEDRFLGPWTARTSSPVLVVGNHFDPATRYQGAVAASQLLPNSRLLSYAGWGHAAYLIAGNFCVDSHVTRYLLTGEVPAVGTVCQPQGSPLGPTSAASPQESRVGAALRALAVPEAVRRALHAH</sequence>
<dbReference type="InterPro" id="IPR013595">
    <property type="entry name" value="Pept_S33_TAP-like_C"/>
</dbReference>
<proteinExistence type="inferred from homology"/>
<dbReference type="STRING" id="1137991.SAMN05660642_01635"/>
<evidence type="ECO:0000256" key="2">
    <source>
        <dbReference type="ARBA" id="ARBA00022729"/>
    </source>
</evidence>
<dbReference type="RefSeq" id="WP_091216151.1">
    <property type="nucleotide sequence ID" value="NZ_FNHE01000003.1"/>
</dbReference>
<dbReference type="GO" id="GO:0016787">
    <property type="term" value="F:hydrolase activity"/>
    <property type="evidence" value="ECO:0007669"/>
    <property type="project" value="UniProtKB-KW"/>
</dbReference>
<accession>A0A1G9QED9</accession>